<dbReference type="AlphaFoldDB" id="A0A9Q8SI44"/>
<name>A0A9Q8SI44_9PEZI</name>
<evidence type="ECO:0000313" key="2">
    <source>
        <dbReference type="Proteomes" id="UP000830671"/>
    </source>
</evidence>
<accession>A0A9Q8SI44</accession>
<organism evidence="1 2">
    <name type="scientific">Colletotrichum lupini</name>
    <dbReference type="NCBI Taxonomy" id="145971"/>
    <lineage>
        <taxon>Eukaryota</taxon>
        <taxon>Fungi</taxon>
        <taxon>Dikarya</taxon>
        <taxon>Ascomycota</taxon>
        <taxon>Pezizomycotina</taxon>
        <taxon>Sordariomycetes</taxon>
        <taxon>Hypocreomycetidae</taxon>
        <taxon>Glomerellales</taxon>
        <taxon>Glomerellaceae</taxon>
        <taxon>Colletotrichum</taxon>
        <taxon>Colletotrichum acutatum species complex</taxon>
    </lineage>
</organism>
<evidence type="ECO:0000313" key="1">
    <source>
        <dbReference type="EMBL" id="UQC77336.1"/>
    </source>
</evidence>
<sequence>MTTYPTIQLPQPYLIDKIKLSLRGGAWGTYRLTYLRAPRPPIMHIINTVNANQAFDHIKLKKHDVSQYSSFGLDELALVQPDFAVFNVTDKMTEVRFDPWDSSKMRMFGYAQASRLVCYFHVATYWNCDEVENCQVELVREMAVHDPRFNRWYKSAGDEQKITGFLAMILSETNHWASLVDHIRTATLGNVEIREPPSCWVKWLQQTTHVMAFSDIASPGSIIRVLPSWIHPASAMGGRSGSEMFRYRPNEKKRIRPKSAGLATAVEFHGQRRTTKDMFGPRENALCIGQVGLRTRTSQPNPNLM</sequence>
<dbReference type="EMBL" id="CP019474">
    <property type="protein sequence ID" value="UQC77336.1"/>
    <property type="molecule type" value="Genomic_DNA"/>
</dbReference>
<protein>
    <submittedName>
        <fullName evidence="1">Uncharacterized protein</fullName>
    </submittedName>
</protein>
<dbReference type="GeneID" id="73336842"/>
<gene>
    <name evidence="1" type="ORF">CLUP02_02804</name>
</gene>
<keyword evidence="2" id="KW-1185">Reference proteome</keyword>
<dbReference type="RefSeq" id="XP_049138975.1">
    <property type="nucleotide sequence ID" value="XM_049281832.1"/>
</dbReference>
<reference evidence="1" key="1">
    <citation type="journal article" date="2021" name="Mol. Plant Microbe Interact.">
        <title>Complete Genome Sequence of the Plant-Pathogenic Fungus Colletotrichum lupini.</title>
        <authorList>
            <person name="Baroncelli R."/>
            <person name="Pensec F."/>
            <person name="Da Lio D."/>
            <person name="Boufleur T."/>
            <person name="Vicente I."/>
            <person name="Sarrocco S."/>
            <person name="Picot A."/>
            <person name="Baraldi E."/>
            <person name="Sukno S."/>
            <person name="Thon M."/>
            <person name="Le Floch G."/>
        </authorList>
    </citation>
    <scope>NUCLEOTIDE SEQUENCE</scope>
    <source>
        <strain evidence="1">IMI 504893</strain>
    </source>
</reference>
<dbReference type="Proteomes" id="UP000830671">
    <property type="component" value="Chromosome 2"/>
</dbReference>
<dbReference type="KEGG" id="clup:CLUP02_02804"/>
<proteinExistence type="predicted"/>